<dbReference type="InterPro" id="IPR024370">
    <property type="entry name" value="PBP_domain"/>
</dbReference>
<feature type="signal peptide" evidence="2">
    <location>
        <begin position="1"/>
        <end position="25"/>
    </location>
</feature>
<comment type="similarity">
    <text evidence="1">Belongs to the PstS family.</text>
</comment>
<evidence type="ECO:0000313" key="4">
    <source>
        <dbReference type="EMBL" id="MFK2874815.1"/>
    </source>
</evidence>
<keyword evidence="5" id="KW-1185">Reference proteome</keyword>
<reference evidence="4 5" key="1">
    <citation type="submission" date="2020-10" db="EMBL/GenBank/DDBJ databases">
        <title>Phylogeny of dyella-like bacteria.</title>
        <authorList>
            <person name="Fu J."/>
        </authorList>
    </citation>
    <scope>NUCLEOTIDE SEQUENCE [LARGE SCALE GENOMIC DNA]</scope>
    <source>
        <strain evidence="4 5">DHOB07</strain>
    </source>
</reference>
<dbReference type="Proteomes" id="UP001620405">
    <property type="component" value="Unassembled WGS sequence"/>
</dbReference>
<keyword evidence="2" id="KW-0732">Signal</keyword>
<dbReference type="SUPFAM" id="SSF53850">
    <property type="entry name" value="Periplasmic binding protein-like II"/>
    <property type="match status" value="1"/>
</dbReference>
<dbReference type="PANTHER" id="PTHR42996:SF1">
    <property type="entry name" value="PHOSPHATE-BINDING PROTEIN PSTS"/>
    <property type="match status" value="1"/>
</dbReference>
<dbReference type="Gene3D" id="3.40.190.10">
    <property type="entry name" value="Periplasmic binding protein-like II"/>
    <property type="match status" value="1"/>
</dbReference>
<sequence>MNHGLNKAKLAIGALALAMATLSHASTTLVGGGATLPAIGYVGTGAETSTQVFPAGAGSLFAVYSAQRGNPTVSYCQTGSGAGKNILAKVAGTSVQTACVKNASGVFVGFGANATGVGRSDLTQPNFAGADSPLTQTDFTNYTSNHTSGFLPTEFPAVAGAISIAMNKTTTKGFVLNDTNTNFSDSQLCLIFSGQATDWGDSRLVSAYTLQSGDTISGPIAVQYRSDGSGTTFSFMNHESTVCSGTPAKHFVTNQAFTSAVALYLPTLPSNWTGSSGNPAVTQAIKATAGSIGYAEMANSKALGIDFAKVNGQDPEANFGGTKFVVSSSNLVYNEVINGADANTGVPVLAAISPAPTTQCIALVEPSSYANPSSGYPIMAVSYLLGNAQGNGTDLANTKALLGAPYNATITGSSSLTQFGTGTGLELLNTGTTITTTTISGCLVN</sequence>
<accession>A0ABW8IZN4</accession>
<protein>
    <submittedName>
        <fullName evidence="4">Substrate-binding domain-containing protein</fullName>
    </submittedName>
</protein>
<gene>
    <name evidence="4" type="ORF">ISP13_14825</name>
</gene>
<dbReference type="RefSeq" id="WP_284396448.1">
    <property type="nucleotide sequence ID" value="NZ_BSNQ01000003.1"/>
</dbReference>
<dbReference type="Pfam" id="PF12849">
    <property type="entry name" value="PBP_like_2"/>
    <property type="match status" value="1"/>
</dbReference>
<evidence type="ECO:0000259" key="3">
    <source>
        <dbReference type="Pfam" id="PF12849"/>
    </source>
</evidence>
<organism evidence="4 5">
    <name type="scientific">Dyella lipolytica</name>
    <dbReference type="NCBI Taxonomy" id="1867835"/>
    <lineage>
        <taxon>Bacteria</taxon>
        <taxon>Pseudomonadati</taxon>
        <taxon>Pseudomonadota</taxon>
        <taxon>Gammaproteobacteria</taxon>
        <taxon>Lysobacterales</taxon>
        <taxon>Rhodanobacteraceae</taxon>
        <taxon>Dyella</taxon>
    </lineage>
</organism>
<evidence type="ECO:0000256" key="1">
    <source>
        <dbReference type="ARBA" id="ARBA00008725"/>
    </source>
</evidence>
<proteinExistence type="inferred from homology"/>
<feature type="domain" description="PBP" evidence="3">
    <location>
        <begin position="64"/>
        <end position="384"/>
    </location>
</feature>
<feature type="chain" id="PRO_5045852845" evidence="2">
    <location>
        <begin position="26"/>
        <end position="445"/>
    </location>
</feature>
<comment type="caution">
    <text evidence="4">The sequence shown here is derived from an EMBL/GenBank/DDBJ whole genome shotgun (WGS) entry which is preliminary data.</text>
</comment>
<dbReference type="EMBL" id="JADIKG010000013">
    <property type="protein sequence ID" value="MFK2874815.1"/>
    <property type="molecule type" value="Genomic_DNA"/>
</dbReference>
<dbReference type="InterPro" id="IPR050962">
    <property type="entry name" value="Phosphate-bind_PstS"/>
</dbReference>
<evidence type="ECO:0000313" key="5">
    <source>
        <dbReference type="Proteomes" id="UP001620405"/>
    </source>
</evidence>
<dbReference type="PANTHER" id="PTHR42996">
    <property type="entry name" value="PHOSPHATE-BINDING PROTEIN PSTS"/>
    <property type="match status" value="1"/>
</dbReference>
<evidence type="ECO:0000256" key="2">
    <source>
        <dbReference type="SAM" id="SignalP"/>
    </source>
</evidence>
<name>A0ABW8IZN4_9GAMM</name>